<organism evidence="3 4">
    <name type="scientific">Botrimarina hoheduenensis</name>
    <dbReference type="NCBI Taxonomy" id="2528000"/>
    <lineage>
        <taxon>Bacteria</taxon>
        <taxon>Pseudomonadati</taxon>
        <taxon>Planctomycetota</taxon>
        <taxon>Planctomycetia</taxon>
        <taxon>Pirellulales</taxon>
        <taxon>Lacipirellulaceae</taxon>
        <taxon>Botrimarina</taxon>
    </lineage>
</organism>
<dbReference type="AlphaFoldDB" id="A0A5C5VUL2"/>
<feature type="transmembrane region" description="Helical" evidence="2">
    <location>
        <begin position="345"/>
        <end position="363"/>
    </location>
</feature>
<dbReference type="GO" id="GO:0140359">
    <property type="term" value="F:ABC-type transporter activity"/>
    <property type="evidence" value="ECO:0007669"/>
    <property type="project" value="InterPro"/>
</dbReference>
<feature type="transmembrane region" description="Helical" evidence="2">
    <location>
        <begin position="579"/>
        <end position="600"/>
    </location>
</feature>
<dbReference type="EMBL" id="SJPH01000008">
    <property type="protein sequence ID" value="TWT41605.1"/>
    <property type="molecule type" value="Genomic_DNA"/>
</dbReference>
<feature type="region of interest" description="Disordered" evidence="1">
    <location>
        <begin position="275"/>
        <end position="304"/>
    </location>
</feature>
<feature type="transmembrane region" description="Helical" evidence="2">
    <location>
        <begin position="554"/>
        <end position="573"/>
    </location>
</feature>
<feature type="transmembrane region" description="Helical" evidence="2">
    <location>
        <begin position="62"/>
        <end position="86"/>
    </location>
</feature>
<comment type="caution">
    <text evidence="3">The sequence shown here is derived from an EMBL/GenBank/DDBJ whole genome shotgun (WGS) entry which is preliminary data.</text>
</comment>
<keyword evidence="4" id="KW-1185">Reference proteome</keyword>
<dbReference type="GO" id="GO:0005886">
    <property type="term" value="C:plasma membrane"/>
    <property type="evidence" value="ECO:0007669"/>
    <property type="project" value="UniProtKB-SubCell"/>
</dbReference>
<dbReference type="PANTHER" id="PTHR43471:SF12">
    <property type="entry name" value="HYPOTHETICAL MEMBRANE PROTEIN, CONSERVED"/>
    <property type="match status" value="1"/>
</dbReference>
<sequence>MFIGPLFTREALTAPRRVQHFAVRVLAVAALLGLTLTAWQVIVGSGSLEGPGELSRFGAVAFRLVTPLALTVAVLFSALLSAAAVSQEKSRGTLILLLLTDLRNHELVLGRLLASLLSVLVAMIAVTPYYLMLTLFGGIDLRQVLGAVAVTAAGSFAAGSLGSTLALWREKTFQALALTAAVLFLWIAMGEAIAAGVFGRELVGSSAAQVAAIVSPWQALQAALTPRFGEAPPIAGAIATVTPDWAAGAAFSVGLGLLLNVLAIALVRVWNPSREARPMGGPQTATQSTEAEAPSSPSADADAVVRRARGQSAEVHRVAGQRREVWDNPVLWREVRTWAYGKKVLAVKAAYFVIFCLAAAAVARTADAESTLSAVEGVHPLTMAIAPVAVLSLVLVNALAVTSLTGERDAKSLDLLLASELTAPELILGKLGGALWNTREMILLPLGLCGYLVYAGATTGWESLLLAIGFTVLTGFAGVLGLHCGIIYASSRKAIAVSVGTLLFLFLGVSTCMRVMLALSGSFEYQLPPFLGAVFGGGVALYAALAWRNPSTAMGIACLLAPLATFYAIVSFLDAKPSLAAIATVLTFGFGTAAMLVPALSELDVASGSGSRDG</sequence>
<evidence type="ECO:0000313" key="4">
    <source>
        <dbReference type="Proteomes" id="UP000318995"/>
    </source>
</evidence>
<accession>A0A5C5VUL2</accession>
<feature type="transmembrane region" description="Helical" evidence="2">
    <location>
        <begin position="529"/>
        <end position="547"/>
    </location>
</feature>
<dbReference type="Proteomes" id="UP000318995">
    <property type="component" value="Unassembled WGS sequence"/>
</dbReference>
<proteinExistence type="predicted"/>
<keyword evidence="2" id="KW-0472">Membrane</keyword>
<feature type="transmembrane region" description="Helical" evidence="2">
    <location>
        <begin position="463"/>
        <end position="482"/>
    </location>
</feature>
<evidence type="ECO:0000256" key="2">
    <source>
        <dbReference type="SAM" id="Phobius"/>
    </source>
</evidence>
<feature type="transmembrane region" description="Helical" evidence="2">
    <location>
        <begin position="21"/>
        <end position="42"/>
    </location>
</feature>
<evidence type="ECO:0000256" key="1">
    <source>
        <dbReference type="SAM" id="MobiDB-lite"/>
    </source>
</evidence>
<dbReference type="PANTHER" id="PTHR43471">
    <property type="entry name" value="ABC TRANSPORTER PERMEASE"/>
    <property type="match status" value="1"/>
</dbReference>
<evidence type="ECO:0000313" key="3">
    <source>
        <dbReference type="EMBL" id="TWT41605.1"/>
    </source>
</evidence>
<keyword evidence="2" id="KW-0812">Transmembrane</keyword>
<reference evidence="3 4" key="1">
    <citation type="submission" date="2019-02" db="EMBL/GenBank/DDBJ databases">
        <title>Deep-cultivation of Planctomycetes and their phenomic and genomic characterization uncovers novel biology.</title>
        <authorList>
            <person name="Wiegand S."/>
            <person name="Jogler M."/>
            <person name="Boedeker C."/>
            <person name="Pinto D."/>
            <person name="Vollmers J."/>
            <person name="Rivas-Marin E."/>
            <person name="Kohn T."/>
            <person name="Peeters S.H."/>
            <person name="Heuer A."/>
            <person name="Rast P."/>
            <person name="Oberbeckmann S."/>
            <person name="Bunk B."/>
            <person name="Jeske O."/>
            <person name="Meyerdierks A."/>
            <person name="Storesund J.E."/>
            <person name="Kallscheuer N."/>
            <person name="Luecker S."/>
            <person name="Lage O.M."/>
            <person name="Pohl T."/>
            <person name="Merkel B.J."/>
            <person name="Hornburger P."/>
            <person name="Mueller R.-W."/>
            <person name="Bruemmer F."/>
            <person name="Labrenz M."/>
            <person name="Spormann A.M."/>
            <person name="Op Den Camp H."/>
            <person name="Overmann J."/>
            <person name="Amann R."/>
            <person name="Jetten M.S.M."/>
            <person name="Mascher T."/>
            <person name="Medema M.H."/>
            <person name="Devos D.P."/>
            <person name="Kaster A.-K."/>
            <person name="Ovreas L."/>
            <person name="Rohde M."/>
            <person name="Galperin M.Y."/>
            <person name="Jogler C."/>
        </authorList>
    </citation>
    <scope>NUCLEOTIDE SEQUENCE [LARGE SCALE GENOMIC DNA]</scope>
    <source>
        <strain evidence="3 4">Pla111</strain>
    </source>
</reference>
<feature type="compositionally biased region" description="Low complexity" evidence="1">
    <location>
        <begin position="290"/>
        <end position="302"/>
    </location>
</feature>
<name>A0A5C5VUL2_9BACT</name>
<keyword evidence="2" id="KW-1133">Transmembrane helix</keyword>
<feature type="transmembrane region" description="Helical" evidence="2">
    <location>
        <begin position="175"/>
        <end position="198"/>
    </location>
</feature>
<feature type="transmembrane region" description="Helical" evidence="2">
    <location>
        <begin position="107"/>
        <end position="132"/>
    </location>
</feature>
<feature type="transmembrane region" description="Helical" evidence="2">
    <location>
        <begin position="383"/>
        <end position="404"/>
    </location>
</feature>
<feature type="transmembrane region" description="Helical" evidence="2">
    <location>
        <begin position="245"/>
        <end position="270"/>
    </location>
</feature>
<dbReference type="Pfam" id="PF12679">
    <property type="entry name" value="ABC2_membrane_2"/>
    <property type="match status" value="1"/>
</dbReference>
<feature type="transmembrane region" description="Helical" evidence="2">
    <location>
        <begin position="144"/>
        <end position="168"/>
    </location>
</feature>
<feature type="transmembrane region" description="Helical" evidence="2">
    <location>
        <begin position="494"/>
        <end position="517"/>
    </location>
</feature>
<feature type="transmembrane region" description="Helical" evidence="2">
    <location>
        <begin position="441"/>
        <end position="457"/>
    </location>
</feature>
<protein>
    <submittedName>
        <fullName evidence="3">ABC-2 family transporter protein</fullName>
    </submittedName>
</protein>
<gene>
    <name evidence="3" type="ORF">Pla111_29820</name>
</gene>